<dbReference type="InterPro" id="IPR038606">
    <property type="entry name" value="To_sf"/>
</dbReference>
<name>A0A087T369_STEMI</name>
<dbReference type="SMART" id="SM00700">
    <property type="entry name" value="JHBP"/>
    <property type="match status" value="1"/>
</dbReference>
<dbReference type="InterPro" id="IPR010562">
    <property type="entry name" value="Haemolymph_juvenile_hormone-bd"/>
</dbReference>
<protein>
    <recommendedName>
        <fullName evidence="4">Lipopolysaccharide-binding protein</fullName>
    </recommendedName>
</protein>
<feature type="chain" id="PRO_5001829267" description="Lipopolysaccharide-binding protein" evidence="1">
    <location>
        <begin position="20"/>
        <end position="442"/>
    </location>
</feature>
<dbReference type="EMBL" id="KK113204">
    <property type="protein sequence ID" value="KFM59558.1"/>
    <property type="molecule type" value="Genomic_DNA"/>
</dbReference>
<evidence type="ECO:0008006" key="4">
    <source>
        <dbReference type="Google" id="ProtNLM"/>
    </source>
</evidence>
<dbReference type="AlphaFoldDB" id="A0A087T369"/>
<dbReference type="PANTHER" id="PTHR11008:SF9">
    <property type="entry name" value="PROTEIN TAKEOUT-LIKE PROTEIN"/>
    <property type="match status" value="1"/>
</dbReference>
<dbReference type="InterPro" id="IPR020234">
    <property type="entry name" value="Mite_allergen_group-7"/>
</dbReference>
<proteinExistence type="predicted"/>
<evidence type="ECO:0000313" key="3">
    <source>
        <dbReference type="Proteomes" id="UP000054359"/>
    </source>
</evidence>
<dbReference type="Gene3D" id="3.15.10.30">
    <property type="entry name" value="Haemolymph juvenile hormone binding protein"/>
    <property type="match status" value="1"/>
</dbReference>
<dbReference type="OrthoDB" id="6412801at2759"/>
<dbReference type="InterPro" id="IPR038602">
    <property type="entry name" value="Mite_allergen_7_sf"/>
</dbReference>
<feature type="signal peptide" evidence="1">
    <location>
        <begin position="1"/>
        <end position="19"/>
    </location>
</feature>
<gene>
    <name evidence="2" type="ORF">X975_00621</name>
</gene>
<dbReference type="Pfam" id="PF16984">
    <property type="entry name" value="Grp7_allergen"/>
    <property type="match status" value="1"/>
</dbReference>
<dbReference type="Proteomes" id="UP000054359">
    <property type="component" value="Unassembled WGS sequence"/>
</dbReference>
<organism evidence="2 3">
    <name type="scientific">Stegodyphus mimosarum</name>
    <name type="common">African social velvet spider</name>
    <dbReference type="NCBI Taxonomy" id="407821"/>
    <lineage>
        <taxon>Eukaryota</taxon>
        <taxon>Metazoa</taxon>
        <taxon>Ecdysozoa</taxon>
        <taxon>Arthropoda</taxon>
        <taxon>Chelicerata</taxon>
        <taxon>Arachnida</taxon>
        <taxon>Araneae</taxon>
        <taxon>Araneomorphae</taxon>
        <taxon>Entelegynae</taxon>
        <taxon>Eresoidea</taxon>
        <taxon>Eresidae</taxon>
        <taxon>Stegodyphus</taxon>
    </lineage>
</organism>
<dbReference type="OMA" id="VPDMKHS"/>
<keyword evidence="3" id="KW-1185">Reference proteome</keyword>
<sequence length="442" mass="49340">MFSSFFVLVCVFVLTNATALSNTLNEQDDDVITQEHSEADAMSKFRNLLRQARTEFGDVDINLLLSDNVNDPVPLENFNISSPGYMIDLFGIFIDVNLYGLKDFRVNKIALNLAKMNLSAEMSVPLLSIMGQYSLSGSFFFMTASGEGPFWMNMSSIVLRAHAKIETTQDGKLGVGDIKLDSDVGELNVNFENLMGGDKASSIYNSLLNMMGELILDELKPGLLSELSSYLKYQLNNALLEIPSGFMDPSSTNVVDSILKRSAEFMGQNDLEPFRLPQYKELYERNIFFVTTRGELKLFNGTLHGLSTLSRKGDVITALANNSLVFEAEFEFKNLTGGYMWHAELLGAGMQGQVMIQVKSVHGFVKLKQEMKVGRKLELDDLHIHAIRHVWLDLQGLGTWDYVMESIVNLVTNGLKLKLADALVEPVKQSIQEQLNQLDIGI</sequence>
<feature type="non-terminal residue" evidence="2">
    <location>
        <position position="442"/>
    </location>
</feature>
<dbReference type="Gene3D" id="3.15.10.50">
    <property type="match status" value="1"/>
</dbReference>
<accession>A0A087T369</accession>
<evidence type="ECO:0000313" key="2">
    <source>
        <dbReference type="EMBL" id="KFM59558.1"/>
    </source>
</evidence>
<reference evidence="2 3" key="1">
    <citation type="submission" date="2013-11" db="EMBL/GenBank/DDBJ databases">
        <title>Genome sequencing of Stegodyphus mimosarum.</title>
        <authorList>
            <person name="Bechsgaard J."/>
        </authorList>
    </citation>
    <scope>NUCLEOTIDE SEQUENCE [LARGE SCALE GENOMIC DNA]</scope>
</reference>
<evidence type="ECO:0000256" key="1">
    <source>
        <dbReference type="SAM" id="SignalP"/>
    </source>
</evidence>
<keyword evidence="1" id="KW-0732">Signal</keyword>
<dbReference type="PANTHER" id="PTHR11008">
    <property type="entry name" value="PROTEIN TAKEOUT-LIKE PROTEIN"/>
    <property type="match status" value="1"/>
</dbReference>
<dbReference type="Pfam" id="PF06585">
    <property type="entry name" value="JHBP"/>
    <property type="match status" value="1"/>
</dbReference>